<name>A0A9X3EXV5_9BACT</name>
<organism evidence="2 3">
    <name type="scientific">Nannocystis pusilla</name>
    <dbReference type="NCBI Taxonomy" id="889268"/>
    <lineage>
        <taxon>Bacteria</taxon>
        <taxon>Pseudomonadati</taxon>
        <taxon>Myxococcota</taxon>
        <taxon>Polyangia</taxon>
        <taxon>Nannocystales</taxon>
        <taxon>Nannocystaceae</taxon>
        <taxon>Nannocystis</taxon>
    </lineage>
</organism>
<protein>
    <submittedName>
        <fullName evidence="2">Uncharacterized protein</fullName>
    </submittedName>
</protein>
<dbReference type="EMBL" id="JAPNKE010000002">
    <property type="protein sequence ID" value="MCY1011604.1"/>
    <property type="molecule type" value="Genomic_DNA"/>
</dbReference>
<evidence type="ECO:0000313" key="2">
    <source>
        <dbReference type="EMBL" id="MCY1011604.1"/>
    </source>
</evidence>
<dbReference type="AlphaFoldDB" id="A0A9X3EXV5"/>
<keyword evidence="1" id="KW-0472">Membrane</keyword>
<feature type="transmembrane region" description="Helical" evidence="1">
    <location>
        <begin position="62"/>
        <end position="85"/>
    </location>
</feature>
<dbReference type="Proteomes" id="UP001150924">
    <property type="component" value="Unassembled WGS sequence"/>
</dbReference>
<sequence length="232" mass="23877">MSLATLHCEGCGAAAPLVAAAAIDCHHCGRSIAVPAAWRAAAEGHAAAARVRREVEPRWQQLAVGVGAPALAVAKALLLVLPPLATWLVQSRMVPPPTPVENFGYVAFPALLPGALLWLWATTVDAAVLRVRRDVSAREAAGALACRSCGAPLAPEPDALATTCLYCGTDSLVRDLPASTRVRDHAVRTLAEAADVLRRRRLNLGLGVALLGLGAAAMVVAAALALSLAFAG</sequence>
<reference evidence="2" key="1">
    <citation type="submission" date="2022-11" db="EMBL/GenBank/DDBJ databases">
        <title>Minimal conservation of predation-associated metabolite biosynthetic gene clusters underscores biosynthetic potential of Myxococcota including descriptions for ten novel species: Archangium lansinium sp. nov., Myxococcus landrumus sp. nov., Nannocystis bai.</title>
        <authorList>
            <person name="Ahearne A."/>
            <person name="Stevens C."/>
            <person name="Phillips K."/>
        </authorList>
    </citation>
    <scope>NUCLEOTIDE SEQUENCE</scope>
    <source>
        <strain evidence="2">Na p29</strain>
    </source>
</reference>
<feature type="transmembrane region" description="Helical" evidence="1">
    <location>
        <begin position="208"/>
        <end position="231"/>
    </location>
</feature>
<proteinExistence type="predicted"/>
<feature type="transmembrane region" description="Helical" evidence="1">
    <location>
        <begin position="105"/>
        <end position="129"/>
    </location>
</feature>
<evidence type="ECO:0000313" key="3">
    <source>
        <dbReference type="Proteomes" id="UP001150924"/>
    </source>
</evidence>
<keyword evidence="1" id="KW-0812">Transmembrane</keyword>
<keyword evidence="1" id="KW-1133">Transmembrane helix</keyword>
<dbReference type="RefSeq" id="WP_267774889.1">
    <property type="nucleotide sequence ID" value="NZ_JAPNKE010000002.1"/>
</dbReference>
<accession>A0A9X3EXV5</accession>
<evidence type="ECO:0000256" key="1">
    <source>
        <dbReference type="SAM" id="Phobius"/>
    </source>
</evidence>
<gene>
    <name evidence="2" type="ORF">OV079_39785</name>
</gene>
<keyword evidence="3" id="KW-1185">Reference proteome</keyword>
<comment type="caution">
    <text evidence="2">The sequence shown here is derived from an EMBL/GenBank/DDBJ whole genome shotgun (WGS) entry which is preliminary data.</text>
</comment>